<keyword evidence="1" id="KW-0238">DNA-binding</keyword>
<dbReference type="EMBL" id="BMOD01000013">
    <property type="protein sequence ID" value="GGJ43646.1"/>
    <property type="molecule type" value="Genomic_DNA"/>
</dbReference>
<evidence type="ECO:0000313" key="4">
    <source>
        <dbReference type="Proteomes" id="UP000632222"/>
    </source>
</evidence>
<dbReference type="SUPFAM" id="SSF46955">
    <property type="entry name" value="Putative DNA-binding domain"/>
    <property type="match status" value="1"/>
</dbReference>
<protein>
    <submittedName>
        <fullName evidence="3">MerR family transcriptional regulator</fullName>
    </submittedName>
</protein>
<evidence type="ECO:0000259" key="2">
    <source>
        <dbReference type="PROSITE" id="PS50937"/>
    </source>
</evidence>
<evidence type="ECO:0000256" key="1">
    <source>
        <dbReference type="ARBA" id="ARBA00023125"/>
    </source>
</evidence>
<dbReference type="Gene3D" id="3.20.80.10">
    <property type="entry name" value="Regulatory factor, effector binding domain"/>
    <property type="match status" value="1"/>
</dbReference>
<dbReference type="InterPro" id="IPR047057">
    <property type="entry name" value="MerR_fam"/>
</dbReference>
<name>A0ABQ2D2R9_9DEIO</name>
<dbReference type="Pfam" id="PF13411">
    <property type="entry name" value="MerR_1"/>
    <property type="match status" value="1"/>
</dbReference>
<evidence type="ECO:0000313" key="3">
    <source>
        <dbReference type="EMBL" id="GGJ43646.1"/>
    </source>
</evidence>
<dbReference type="InterPro" id="IPR000551">
    <property type="entry name" value="MerR-type_HTH_dom"/>
</dbReference>
<feature type="domain" description="HTH merR-type" evidence="2">
    <location>
        <begin position="8"/>
        <end position="78"/>
    </location>
</feature>
<dbReference type="PANTHER" id="PTHR30204">
    <property type="entry name" value="REDOX-CYCLING DRUG-SENSING TRANSCRIPTIONAL ACTIVATOR SOXR"/>
    <property type="match status" value="1"/>
</dbReference>
<dbReference type="Proteomes" id="UP000632222">
    <property type="component" value="Unassembled WGS sequence"/>
</dbReference>
<organism evidence="3 4">
    <name type="scientific">Deinococcus roseus</name>
    <dbReference type="NCBI Taxonomy" id="392414"/>
    <lineage>
        <taxon>Bacteria</taxon>
        <taxon>Thermotogati</taxon>
        <taxon>Deinococcota</taxon>
        <taxon>Deinococci</taxon>
        <taxon>Deinococcales</taxon>
        <taxon>Deinococcaceae</taxon>
        <taxon>Deinococcus</taxon>
    </lineage>
</organism>
<dbReference type="InterPro" id="IPR009061">
    <property type="entry name" value="DNA-bd_dom_put_sf"/>
</dbReference>
<dbReference type="SMART" id="SM00422">
    <property type="entry name" value="HTH_MERR"/>
    <property type="match status" value="1"/>
</dbReference>
<sequence>MKAKSTDLITMQAFSNLTRLSRKALRLYDSMGLLVPEHVDPQSGYRHYHPDQADTARLIALLRQLDMPLTRIQEVLDVPEHQKSSLVRRYWKGVEQETHTRKRLVEYVSNVLDHKEMPMHEVKTRQIPDQIVATIQRRVFAKDIGEFNGNSLGALFSHLGDQVSGAPFIIFHGAVNEDSDGPVEVCIPFSGQVQPAGDIGIRIEAAHEEAYVTITKEQCIFPEILQAYDAVSSWIKAEGKDCSFSSPREVYFADFMNAGPDDLVCDIAYPIR</sequence>
<accession>A0ABQ2D2R9</accession>
<dbReference type="PROSITE" id="PS50937">
    <property type="entry name" value="HTH_MERR_2"/>
    <property type="match status" value="1"/>
</dbReference>
<keyword evidence="4" id="KW-1185">Reference proteome</keyword>
<comment type="caution">
    <text evidence="3">The sequence shown here is derived from an EMBL/GenBank/DDBJ whole genome shotgun (WGS) entry which is preliminary data.</text>
</comment>
<dbReference type="Gene3D" id="1.10.1660.10">
    <property type="match status" value="1"/>
</dbReference>
<gene>
    <name evidence="3" type="ORF">GCM10008938_32440</name>
</gene>
<proteinExistence type="predicted"/>
<dbReference type="RefSeq" id="WP_189004201.1">
    <property type="nucleotide sequence ID" value="NZ_BMOD01000013.1"/>
</dbReference>
<reference evidence="4" key="1">
    <citation type="journal article" date="2019" name="Int. J. Syst. Evol. Microbiol.">
        <title>The Global Catalogue of Microorganisms (GCM) 10K type strain sequencing project: providing services to taxonomists for standard genome sequencing and annotation.</title>
        <authorList>
            <consortium name="The Broad Institute Genomics Platform"/>
            <consortium name="The Broad Institute Genome Sequencing Center for Infectious Disease"/>
            <person name="Wu L."/>
            <person name="Ma J."/>
        </authorList>
    </citation>
    <scope>NUCLEOTIDE SEQUENCE [LARGE SCALE GENOMIC DNA]</scope>
    <source>
        <strain evidence="4">JCM 14370</strain>
    </source>
</reference>
<dbReference type="InterPro" id="IPR011256">
    <property type="entry name" value="Reg_factor_effector_dom_sf"/>
</dbReference>
<dbReference type="PANTHER" id="PTHR30204:SF97">
    <property type="entry name" value="MERR FAMILY REGULATORY PROTEIN"/>
    <property type="match status" value="1"/>
</dbReference>